<protein>
    <recommendedName>
        <fullName evidence="4">Ribosome-associated translation inhibitor RaiA</fullName>
    </recommendedName>
</protein>
<evidence type="ECO:0000313" key="3">
    <source>
        <dbReference type="Proteomes" id="UP000294225"/>
    </source>
</evidence>
<dbReference type="InterPro" id="IPR003489">
    <property type="entry name" value="RHF/RaiA"/>
</dbReference>
<reference evidence="2 3" key="1">
    <citation type="submission" date="2019-02" db="EMBL/GenBank/DDBJ databases">
        <title>Kribbella capetownensis sp. nov. and Kribbella speibonae sp. nov., isolated from soil.</title>
        <authorList>
            <person name="Curtis S.M."/>
            <person name="Norton I."/>
            <person name="Everest G.J."/>
            <person name="Meyers P.R."/>
        </authorList>
    </citation>
    <scope>NUCLEOTIDE SEQUENCE [LARGE SCALE GENOMIC DNA]</scope>
    <source>
        <strain evidence="2 3">YM55</strain>
    </source>
</reference>
<feature type="region of interest" description="Disordered" evidence="1">
    <location>
        <begin position="92"/>
        <end position="122"/>
    </location>
</feature>
<dbReference type="Proteomes" id="UP000294225">
    <property type="component" value="Unassembled WGS sequence"/>
</dbReference>
<dbReference type="Pfam" id="PF02482">
    <property type="entry name" value="Ribosomal_S30AE"/>
    <property type="match status" value="1"/>
</dbReference>
<sequence length="122" mass="13169">MNTPVQLTVRGQVPEPDAKYAAGKVTQALNRLSTRVQHVHVVVSLGTNPANERPAAVEVEVVLDGSPLHVHATAATPAEAVDEAADRLRRQLSDVHDRSRSQRRIGAPRITVPVESEEDGDD</sequence>
<organism evidence="2 3">
    <name type="scientific">Kribbella speibonae</name>
    <dbReference type="NCBI Taxonomy" id="1572660"/>
    <lineage>
        <taxon>Bacteria</taxon>
        <taxon>Bacillati</taxon>
        <taxon>Actinomycetota</taxon>
        <taxon>Actinomycetes</taxon>
        <taxon>Propionibacteriales</taxon>
        <taxon>Kribbellaceae</taxon>
        <taxon>Kribbella</taxon>
    </lineage>
</organism>
<dbReference type="EMBL" id="SJKC01000007">
    <property type="protein sequence ID" value="TCC30761.1"/>
    <property type="molecule type" value="Genomic_DNA"/>
</dbReference>
<evidence type="ECO:0008006" key="4">
    <source>
        <dbReference type="Google" id="ProtNLM"/>
    </source>
</evidence>
<proteinExistence type="predicted"/>
<accession>A0A4R0IC96</accession>
<name>A0A4R0IC96_9ACTN</name>
<dbReference type="Gene3D" id="3.30.160.100">
    <property type="entry name" value="Ribosome hibernation promotion factor-like"/>
    <property type="match status" value="1"/>
</dbReference>
<evidence type="ECO:0000313" key="2">
    <source>
        <dbReference type="EMBL" id="TCC30761.1"/>
    </source>
</evidence>
<dbReference type="SUPFAM" id="SSF69754">
    <property type="entry name" value="Ribosome binding protein Y (YfiA homologue)"/>
    <property type="match status" value="1"/>
</dbReference>
<evidence type="ECO:0000256" key="1">
    <source>
        <dbReference type="SAM" id="MobiDB-lite"/>
    </source>
</evidence>
<dbReference type="InterPro" id="IPR036567">
    <property type="entry name" value="RHF-like"/>
</dbReference>
<gene>
    <name evidence="2" type="ORF">E0H92_37225</name>
</gene>
<comment type="caution">
    <text evidence="2">The sequence shown here is derived from an EMBL/GenBank/DDBJ whole genome shotgun (WGS) entry which is preliminary data.</text>
</comment>
<dbReference type="RefSeq" id="WP_131499584.1">
    <property type="nucleotide sequence ID" value="NZ_SJKC01000007.1"/>
</dbReference>
<dbReference type="AlphaFoldDB" id="A0A4R0IC96"/>